<evidence type="ECO:0000313" key="2">
    <source>
        <dbReference type="Proteomes" id="UP000494165"/>
    </source>
</evidence>
<dbReference type="AlphaFoldDB" id="A0A8S1D8U0"/>
<dbReference type="EMBL" id="CADEPI010000131">
    <property type="protein sequence ID" value="CAB3376739.1"/>
    <property type="molecule type" value="Genomic_DNA"/>
</dbReference>
<comment type="caution">
    <text evidence="1">The sequence shown here is derived from an EMBL/GenBank/DDBJ whole genome shotgun (WGS) entry which is preliminary data.</text>
</comment>
<proteinExistence type="predicted"/>
<organism evidence="1 2">
    <name type="scientific">Cloeon dipterum</name>
    <dbReference type="NCBI Taxonomy" id="197152"/>
    <lineage>
        <taxon>Eukaryota</taxon>
        <taxon>Metazoa</taxon>
        <taxon>Ecdysozoa</taxon>
        <taxon>Arthropoda</taxon>
        <taxon>Hexapoda</taxon>
        <taxon>Insecta</taxon>
        <taxon>Pterygota</taxon>
        <taxon>Palaeoptera</taxon>
        <taxon>Ephemeroptera</taxon>
        <taxon>Pisciforma</taxon>
        <taxon>Baetidae</taxon>
        <taxon>Cloeon</taxon>
    </lineage>
</organism>
<keyword evidence="2" id="KW-1185">Reference proteome</keyword>
<dbReference type="Proteomes" id="UP000494165">
    <property type="component" value="Unassembled WGS sequence"/>
</dbReference>
<name>A0A8S1D8U0_9INSE</name>
<reference evidence="1 2" key="1">
    <citation type="submission" date="2020-04" db="EMBL/GenBank/DDBJ databases">
        <authorList>
            <person name="Alioto T."/>
            <person name="Alioto T."/>
            <person name="Gomez Garrido J."/>
        </authorList>
    </citation>
    <scope>NUCLEOTIDE SEQUENCE [LARGE SCALE GENOMIC DNA]</scope>
</reference>
<evidence type="ECO:0000313" key="1">
    <source>
        <dbReference type="EMBL" id="CAB3376739.1"/>
    </source>
</evidence>
<protein>
    <submittedName>
        <fullName evidence="1">Uncharacterized protein</fullName>
    </submittedName>
</protein>
<accession>A0A8S1D8U0</accession>
<gene>
    <name evidence="1" type="ORF">CLODIP_2_CD05117</name>
</gene>
<sequence length="110" mass="11423">MDDGATLLWPLQKSLPTNWRFGRKHVWQGNAPDDLILSLGPAAAAAPGRLTGSSVGLSSADVRLVLVAGLVVQVASQVAQVSAQVAPVSSQVVPLHQLLAQWEIVVGPNG</sequence>